<dbReference type="RefSeq" id="WP_023575588.1">
    <property type="nucleotide sequence ID" value="NZ_CBCSBQ010000005.1"/>
</dbReference>
<dbReference type="EMBL" id="FMTY01000001">
    <property type="protein sequence ID" value="SCX02697.1"/>
    <property type="molecule type" value="Genomic_DNA"/>
</dbReference>
<dbReference type="PANTHER" id="PTHR20857">
    <property type="entry name" value="THIAMINE-PHOSPHATE PYROPHOSPHORYLASE"/>
    <property type="match status" value="1"/>
</dbReference>
<sequence>MIVITNPIAVANEISLIHSLFAEGLSLLHIRKPDFSEAEMKTFLSAIGWEVANRLVLHSHHHLGNEYGINRFHLSKAQRNTTFIKSDGIYSASTHSIKEFNDLNQNFQHAFLSPIYKSISKTDYDSKINHFQTLEQRTNFATKLVALGGLSSENIQETLENGFDEIALLGTVWNSKNPLENFKKCQQIVHSF</sequence>
<reference evidence="4 5" key="1">
    <citation type="submission" date="2016-10" db="EMBL/GenBank/DDBJ databases">
        <authorList>
            <person name="de Groot N.N."/>
        </authorList>
    </citation>
    <scope>NUCLEOTIDE SEQUENCE [LARGE SCALE GENOMIC DNA]</scope>
    <source>
        <strain evidence="4 5">CGMCC 1.3801</strain>
    </source>
</reference>
<evidence type="ECO:0000256" key="1">
    <source>
        <dbReference type="ARBA" id="ARBA00004948"/>
    </source>
</evidence>
<dbReference type="AlphaFoldDB" id="A0A1G4V804"/>
<dbReference type="CDD" id="cd00564">
    <property type="entry name" value="TMP_TenI"/>
    <property type="match status" value="1"/>
</dbReference>
<evidence type="ECO:0000259" key="3">
    <source>
        <dbReference type="Pfam" id="PF02581"/>
    </source>
</evidence>
<keyword evidence="2" id="KW-0784">Thiamine biosynthesis</keyword>
<evidence type="ECO:0000313" key="4">
    <source>
        <dbReference type="EMBL" id="SCX02697.1"/>
    </source>
</evidence>
<comment type="pathway">
    <text evidence="1">Cofactor biosynthesis; thiamine diphosphate biosynthesis.</text>
</comment>
<dbReference type="InterPro" id="IPR036206">
    <property type="entry name" value="ThiamineP_synth_sf"/>
</dbReference>
<evidence type="ECO:0000313" key="5">
    <source>
        <dbReference type="Proteomes" id="UP000182124"/>
    </source>
</evidence>
<evidence type="ECO:0000256" key="2">
    <source>
        <dbReference type="ARBA" id="ARBA00022977"/>
    </source>
</evidence>
<dbReference type="GO" id="GO:0009228">
    <property type="term" value="P:thiamine biosynthetic process"/>
    <property type="evidence" value="ECO:0007669"/>
    <property type="project" value="UniProtKB-KW"/>
</dbReference>
<dbReference type="STRING" id="329186.SAMN02927925_00550"/>
<dbReference type="InterPro" id="IPR022998">
    <property type="entry name" value="ThiamineP_synth_TenI"/>
</dbReference>
<dbReference type="Pfam" id="PF02581">
    <property type="entry name" value="TMP-TENI"/>
    <property type="match status" value="1"/>
</dbReference>
<organism evidence="4 5">
    <name type="scientific">Flavobacterium saliperosum</name>
    <dbReference type="NCBI Taxonomy" id="329186"/>
    <lineage>
        <taxon>Bacteria</taxon>
        <taxon>Pseudomonadati</taxon>
        <taxon>Bacteroidota</taxon>
        <taxon>Flavobacteriia</taxon>
        <taxon>Flavobacteriales</taxon>
        <taxon>Flavobacteriaceae</taxon>
        <taxon>Flavobacterium</taxon>
    </lineage>
</organism>
<dbReference type="GO" id="GO:0005737">
    <property type="term" value="C:cytoplasm"/>
    <property type="evidence" value="ECO:0007669"/>
    <property type="project" value="TreeGrafter"/>
</dbReference>
<dbReference type="eggNOG" id="COG0352">
    <property type="taxonomic scope" value="Bacteria"/>
</dbReference>
<dbReference type="SUPFAM" id="SSF51391">
    <property type="entry name" value="Thiamin phosphate synthase"/>
    <property type="match status" value="1"/>
</dbReference>
<name>A0A1G4V804_9FLAO</name>
<proteinExistence type="predicted"/>
<feature type="domain" description="Thiamine phosphate synthase/TenI" evidence="3">
    <location>
        <begin position="3"/>
        <end position="169"/>
    </location>
</feature>
<dbReference type="Proteomes" id="UP000182124">
    <property type="component" value="Unassembled WGS sequence"/>
</dbReference>
<accession>A0A1G4V804</accession>
<dbReference type="GO" id="GO:0004789">
    <property type="term" value="F:thiamine-phosphate diphosphorylase activity"/>
    <property type="evidence" value="ECO:0007669"/>
    <property type="project" value="TreeGrafter"/>
</dbReference>
<dbReference type="Gene3D" id="3.20.20.70">
    <property type="entry name" value="Aldolase class I"/>
    <property type="match status" value="1"/>
</dbReference>
<protein>
    <submittedName>
        <fullName evidence="4">Thiamine-phosphate pyrophosphorylase</fullName>
    </submittedName>
</protein>
<dbReference type="InterPro" id="IPR013785">
    <property type="entry name" value="Aldolase_TIM"/>
</dbReference>
<gene>
    <name evidence="4" type="ORF">SAMN02927925_00550</name>
</gene>
<dbReference type="PANTHER" id="PTHR20857:SF15">
    <property type="entry name" value="THIAMINE-PHOSPHATE SYNTHASE"/>
    <property type="match status" value="1"/>
</dbReference>